<gene>
    <name evidence="9" type="ORF">MOBUDSM44075_04607</name>
</gene>
<dbReference type="AlphaFoldDB" id="A0A0J6VIA3"/>
<evidence type="ECO:0000313" key="9">
    <source>
        <dbReference type="EMBL" id="KMO69183.1"/>
    </source>
</evidence>
<dbReference type="InterPro" id="IPR015414">
    <property type="entry name" value="TMEM64"/>
</dbReference>
<dbReference type="RefSeq" id="WP_048425055.1">
    <property type="nucleotide sequence ID" value="NZ_JYNU01000057.1"/>
</dbReference>
<comment type="subcellular location">
    <subcellularLocation>
        <location evidence="1 7">Cell membrane</location>
        <topology evidence="1 7">Multi-pass membrane protein</topology>
    </subcellularLocation>
</comment>
<comment type="caution">
    <text evidence="9">The sequence shown here is derived from an EMBL/GenBank/DDBJ whole genome shotgun (WGS) entry which is preliminary data.</text>
</comment>
<protein>
    <recommendedName>
        <fullName evidence="7">TVP38/TMEM64 family membrane protein</fullName>
    </recommendedName>
</protein>
<feature type="transmembrane region" description="Helical" evidence="7">
    <location>
        <begin position="16"/>
        <end position="35"/>
    </location>
</feature>
<dbReference type="Proteomes" id="UP000036313">
    <property type="component" value="Unassembled WGS sequence"/>
</dbReference>
<evidence type="ECO:0000256" key="1">
    <source>
        <dbReference type="ARBA" id="ARBA00004651"/>
    </source>
</evidence>
<dbReference type="InterPro" id="IPR032816">
    <property type="entry name" value="VTT_dom"/>
</dbReference>
<feature type="transmembrane region" description="Helical" evidence="7">
    <location>
        <begin position="83"/>
        <end position="103"/>
    </location>
</feature>
<keyword evidence="5 7" id="KW-1133">Transmembrane helix</keyword>
<keyword evidence="6 7" id="KW-0472">Membrane</keyword>
<feature type="domain" description="VTT" evidence="8">
    <location>
        <begin position="71"/>
        <end position="188"/>
    </location>
</feature>
<keyword evidence="3 7" id="KW-1003">Cell membrane</keyword>
<evidence type="ECO:0000313" key="10">
    <source>
        <dbReference type="Proteomes" id="UP000036313"/>
    </source>
</evidence>
<dbReference type="Pfam" id="PF09335">
    <property type="entry name" value="VTT_dom"/>
    <property type="match status" value="1"/>
</dbReference>
<evidence type="ECO:0000256" key="2">
    <source>
        <dbReference type="ARBA" id="ARBA00008640"/>
    </source>
</evidence>
<name>A0A0J6VIA3_9MYCO</name>
<evidence type="ECO:0000256" key="7">
    <source>
        <dbReference type="RuleBase" id="RU366058"/>
    </source>
</evidence>
<dbReference type="PANTHER" id="PTHR12677:SF58">
    <property type="entry name" value="TVP38_TMEM64 FAMILY MEMBRANE PROTEIN RV0625C"/>
    <property type="match status" value="1"/>
</dbReference>
<accession>A0A0J6VIA3</accession>
<proteinExistence type="inferred from homology"/>
<dbReference type="GO" id="GO:0005886">
    <property type="term" value="C:plasma membrane"/>
    <property type="evidence" value="ECO:0007669"/>
    <property type="project" value="UniProtKB-SubCell"/>
</dbReference>
<evidence type="ECO:0000256" key="5">
    <source>
        <dbReference type="ARBA" id="ARBA00022989"/>
    </source>
</evidence>
<reference evidence="9 10" key="1">
    <citation type="journal article" date="2015" name="Genome Biol. Evol.">
        <title>Characterization of Three Mycobacterium spp. with Potential Use in Bioremediation by Genome Sequencing and Comparative Genomics.</title>
        <authorList>
            <person name="Das S."/>
            <person name="Pettersson B.M."/>
            <person name="Behra P.R."/>
            <person name="Ramesh M."/>
            <person name="Dasgupta S."/>
            <person name="Bhattacharya A."/>
            <person name="Kirsebom L.A."/>
        </authorList>
    </citation>
    <scope>NUCLEOTIDE SEQUENCE [LARGE SCALE GENOMIC DNA]</scope>
    <source>
        <strain evidence="9 10">DSM 44075</strain>
    </source>
</reference>
<evidence type="ECO:0000256" key="3">
    <source>
        <dbReference type="ARBA" id="ARBA00022475"/>
    </source>
</evidence>
<comment type="similarity">
    <text evidence="2 7">Belongs to the TVP38/TMEM64 family.</text>
</comment>
<evidence type="ECO:0000256" key="6">
    <source>
        <dbReference type="ARBA" id="ARBA00023136"/>
    </source>
</evidence>
<dbReference type="PANTHER" id="PTHR12677">
    <property type="entry name" value="GOLGI APPARATUS MEMBRANE PROTEIN TVP38-RELATED"/>
    <property type="match status" value="1"/>
</dbReference>
<evidence type="ECO:0000259" key="8">
    <source>
        <dbReference type="Pfam" id="PF09335"/>
    </source>
</evidence>
<feature type="transmembrane region" description="Helical" evidence="7">
    <location>
        <begin position="56"/>
        <end position="77"/>
    </location>
</feature>
<evidence type="ECO:0000256" key="4">
    <source>
        <dbReference type="ARBA" id="ARBA00022692"/>
    </source>
</evidence>
<feature type="transmembrane region" description="Helical" evidence="7">
    <location>
        <begin position="153"/>
        <end position="175"/>
    </location>
</feature>
<dbReference type="PATRIC" id="fig|1807.14.peg.4640"/>
<keyword evidence="4 7" id="KW-0812">Transmembrane</keyword>
<feature type="transmembrane region" description="Helical" evidence="7">
    <location>
        <begin position="195"/>
        <end position="216"/>
    </location>
</feature>
<dbReference type="EMBL" id="JYNU01000057">
    <property type="protein sequence ID" value="KMO69183.1"/>
    <property type="molecule type" value="Genomic_DNA"/>
</dbReference>
<organism evidence="9 10">
    <name type="scientific">Mycolicibacterium obuense</name>
    <dbReference type="NCBI Taxonomy" id="1807"/>
    <lineage>
        <taxon>Bacteria</taxon>
        <taxon>Bacillati</taxon>
        <taxon>Actinomycetota</taxon>
        <taxon>Actinomycetes</taxon>
        <taxon>Mycobacteriales</taxon>
        <taxon>Mycobacteriaceae</taxon>
        <taxon>Mycolicibacterium</taxon>
    </lineage>
</organism>
<sequence length="227" mass="23424">MVDPEGTPETSRRRHIVRLALFVAVLGVLFYLTAIRQVIDVAEVRTFIESAGPLAPLVYVAVSSVLGAVLVPGPLLAGGSGFLFGPVLGTFVTLGATVGSAVLTSVAGRRAGRDSAHALLGPERSARVDALIRRGGLWAVVGQRFVPGINDALASYTFGAFGVPVWQMAAGAVIGSAPKAFAYTALGSTLGSFSAPLLIAAIVVWCLTAGAGAYAAHRGWRAWRSKP</sequence>